<sequence length="50" mass="5235">MDSFRVPFDAEHSRAENFMAGIHGVGSGSALALAALEKRAPLGPPLLLCL</sequence>
<protein>
    <submittedName>
        <fullName evidence="1">Uncharacterized protein</fullName>
    </submittedName>
</protein>
<dbReference type="AlphaFoldDB" id="A0A0A9C3W6"/>
<reference evidence="1" key="1">
    <citation type="submission" date="2014-09" db="EMBL/GenBank/DDBJ databases">
        <authorList>
            <person name="Magalhaes I.L.F."/>
            <person name="Oliveira U."/>
            <person name="Santos F.R."/>
            <person name="Vidigal T.H.D.A."/>
            <person name="Brescovit A.D."/>
            <person name="Santos A.J."/>
        </authorList>
    </citation>
    <scope>NUCLEOTIDE SEQUENCE</scope>
    <source>
        <tissue evidence="1">Shoot tissue taken approximately 20 cm above the soil surface</tissue>
    </source>
</reference>
<proteinExistence type="predicted"/>
<evidence type="ECO:0000313" key="1">
    <source>
        <dbReference type="EMBL" id="JAD69108.1"/>
    </source>
</evidence>
<organism evidence="1">
    <name type="scientific">Arundo donax</name>
    <name type="common">Giant reed</name>
    <name type="synonym">Donax arundinaceus</name>
    <dbReference type="NCBI Taxonomy" id="35708"/>
    <lineage>
        <taxon>Eukaryota</taxon>
        <taxon>Viridiplantae</taxon>
        <taxon>Streptophyta</taxon>
        <taxon>Embryophyta</taxon>
        <taxon>Tracheophyta</taxon>
        <taxon>Spermatophyta</taxon>
        <taxon>Magnoliopsida</taxon>
        <taxon>Liliopsida</taxon>
        <taxon>Poales</taxon>
        <taxon>Poaceae</taxon>
        <taxon>PACMAD clade</taxon>
        <taxon>Arundinoideae</taxon>
        <taxon>Arundineae</taxon>
        <taxon>Arundo</taxon>
    </lineage>
</organism>
<accession>A0A0A9C3W6</accession>
<dbReference type="EMBL" id="GBRH01228787">
    <property type="protein sequence ID" value="JAD69108.1"/>
    <property type="molecule type" value="Transcribed_RNA"/>
</dbReference>
<name>A0A0A9C3W6_ARUDO</name>
<reference evidence="1" key="2">
    <citation type="journal article" date="2015" name="Data Brief">
        <title>Shoot transcriptome of the giant reed, Arundo donax.</title>
        <authorList>
            <person name="Barrero R.A."/>
            <person name="Guerrero F.D."/>
            <person name="Moolhuijzen P."/>
            <person name="Goolsby J.A."/>
            <person name="Tidwell J."/>
            <person name="Bellgard S.E."/>
            <person name="Bellgard M.I."/>
        </authorList>
    </citation>
    <scope>NUCLEOTIDE SEQUENCE</scope>
    <source>
        <tissue evidence="1">Shoot tissue taken approximately 20 cm above the soil surface</tissue>
    </source>
</reference>